<dbReference type="EMBL" id="HBGW01001118">
    <property type="protein sequence ID" value="CAD9482932.1"/>
    <property type="molecule type" value="Transcribed_RNA"/>
</dbReference>
<name>A0A6U9GJ04_9DINO</name>
<accession>A0A6U9GJ04</accession>
<dbReference type="PANTHER" id="PTHR12136:SF41">
    <property type="entry name" value="PLECKSTRIN HOMOLOGY (PH) AND LIPID-BINDING START DOMAINS-CONTAINING PROTEIN"/>
    <property type="match status" value="1"/>
</dbReference>
<dbReference type="AlphaFoldDB" id="A0A6U9GJ04"/>
<feature type="domain" description="Protein ENHANCED DISEASE RESISTANCE 2 C-terminal" evidence="2">
    <location>
        <begin position="314"/>
        <end position="532"/>
    </location>
</feature>
<evidence type="ECO:0000259" key="2">
    <source>
        <dbReference type="Pfam" id="PF07059"/>
    </source>
</evidence>
<organism evidence="3">
    <name type="scientific">Zooxanthella nutricula</name>
    <dbReference type="NCBI Taxonomy" id="1333877"/>
    <lineage>
        <taxon>Eukaryota</taxon>
        <taxon>Sar</taxon>
        <taxon>Alveolata</taxon>
        <taxon>Dinophyceae</taxon>
        <taxon>Peridiniales</taxon>
        <taxon>Peridiniales incertae sedis</taxon>
        <taxon>Zooxanthella</taxon>
    </lineage>
</organism>
<gene>
    <name evidence="3" type="ORF">BRAN1462_LOCUS746</name>
</gene>
<protein>
    <recommendedName>
        <fullName evidence="2">Protein ENHANCED DISEASE RESISTANCE 2 C-terminal domain-containing protein</fullName>
    </recommendedName>
</protein>
<dbReference type="InterPro" id="IPR009769">
    <property type="entry name" value="EDR2_C"/>
</dbReference>
<sequence length="542" mass="58462">MAASDEKLALVKSTAGAGAGAAGVGKAKALSCPCLAGLSVRAAADASPDIDDPLAEKPPTESRIRFLTRWARLQLGVIDLKSFASRAPGARRRVVLNHVISAAAPCAARVRQGSEAGGADALSRSGLAALASFLNKAEIARLVRDTNTASADEFMEAQGTLDEATETTLRLWHARVLPTVAALPLLDPAPGARCLELAEWSRAFLRDNPNRRQASLFRNFTLKPRMTRMGSIGAESFKSCQSDSSEDELPPDGAENELEHDSDSETEAPNMFQSFLSMRSTGAGGSGFFTHLLGFGSTGPSTWEFARGAEEHGWDEADATQISVRGPTFLSDKKKTPSAESMFELLHVDLFDAAQEGGYPNVGIVPEGLVRELRKAGEERFLFVINFCMPPLQLVGAFAQRDAPVGRDLPHAGGQDAGKELFRRFVEDMDDKERNQRLKIIPWVRQGPWLVQKAVGRTPAIIGKALKVNYFHEPGNYFEASIDIFSSPAAQRILGLLKGAAKALAMEVYFVLEAKASEELPEHVLGGLRVSKGDLLRTRGPI</sequence>
<evidence type="ECO:0000256" key="1">
    <source>
        <dbReference type="SAM" id="MobiDB-lite"/>
    </source>
</evidence>
<reference evidence="3" key="1">
    <citation type="submission" date="2021-01" db="EMBL/GenBank/DDBJ databases">
        <authorList>
            <person name="Corre E."/>
            <person name="Pelletier E."/>
            <person name="Niang G."/>
            <person name="Scheremetjew M."/>
            <person name="Finn R."/>
            <person name="Kale V."/>
            <person name="Holt S."/>
            <person name="Cochrane G."/>
            <person name="Meng A."/>
            <person name="Brown T."/>
            <person name="Cohen L."/>
        </authorList>
    </citation>
    <scope>NUCLEOTIDE SEQUENCE</scope>
    <source>
        <strain evidence="3">RCC3387</strain>
    </source>
</reference>
<dbReference type="PANTHER" id="PTHR12136">
    <property type="entry name" value="ENHANCED DISEASE RESISTANCE-RELATED"/>
    <property type="match status" value="1"/>
</dbReference>
<proteinExistence type="predicted"/>
<dbReference type="InterPro" id="IPR045096">
    <property type="entry name" value="EDR2-like"/>
</dbReference>
<evidence type="ECO:0000313" key="3">
    <source>
        <dbReference type="EMBL" id="CAD9482932.1"/>
    </source>
</evidence>
<dbReference type="Pfam" id="PF07059">
    <property type="entry name" value="EDR2_C"/>
    <property type="match status" value="1"/>
</dbReference>
<feature type="region of interest" description="Disordered" evidence="1">
    <location>
        <begin position="236"/>
        <end position="266"/>
    </location>
</feature>
<feature type="compositionally biased region" description="Acidic residues" evidence="1">
    <location>
        <begin position="244"/>
        <end position="256"/>
    </location>
</feature>